<organism evidence="1 2">
    <name type="scientific">Colocasia esculenta</name>
    <name type="common">Wild taro</name>
    <name type="synonym">Arum esculentum</name>
    <dbReference type="NCBI Taxonomy" id="4460"/>
    <lineage>
        <taxon>Eukaryota</taxon>
        <taxon>Viridiplantae</taxon>
        <taxon>Streptophyta</taxon>
        <taxon>Embryophyta</taxon>
        <taxon>Tracheophyta</taxon>
        <taxon>Spermatophyta</taxon>
        <taxon>Magnoliopsida</taxon>
        <taxon>Liliopsida</taxon>
        <taxon>Araceae</taxon>
        <taxon>Aroideae</taxon>
        <taxon>Colocasieae</taxon>
        <taxon>Colocasia</taxon>
    </lineage>
</organism>
<keyword evidence="2" id="KW-1185">Reference proteome</keyword>
<sequence length="64" mass="7567">MASFEKAMKLDVHENEDLSWFLCEYRSTGFLSEKVWCWLVSTVLWLYCVVMEQQLDLSSVTARL</sequence>
<comment type="caution">
    <text evidence="1">The sequence shown here is derived from an EMBL/GenBank/DDBJ whole genome shotgun (WGS) entry which is preliminary data.</text>
</comment>
<dbReference type="EMBL" id="NMUH01002009">
    <property type="protein sequence ID" value="MQL97169.1"/>
    <property type="molecule type" value="Genomic_DNA"/>
</dbReference>
<protein>
    <submittedName>
        <fullName evidence="1">Uncharacterized protein</fullName>
    </submittedName>
</protein>
<evidence type="ECO:0000313" key="1">
    <source>
        <dbReference type="EMBL" id="MQL97169.1"/>
    </source>
</evidence>
<name>A0A843W1J0_COLES</name>
<accession>A0A843W1J0</accession>
<evidence type="ECO:0000313" key="2">
    <source>
        <dbReference type="Proteomes" id="UP000652761"/>
    </source>
</evidence>
<dbReference type="AlphaFoldDB" id="A0A843W1J0"/>
<reference evidence="1" key="1">
    <citation type="submission" date="2017-07" db="EMBL/GenBank/DDBJ databases">
        <title>Taro Niue Genome Assembly and Annotation.</title>
        <authorList>
            <person name="Atibalentja N."/>
            <person name="Keating K."/>
            <person name="Fields C.J."/>
        </authorList>
    </citation>
    <scope>NUCLEOTIDE SEQUENCE</scope>
    <source>
        <strain evidence="1">Niue_2</strain>
        <tissue evidence="1">Leaf</tissue>
    </source>
</reference>
<proteinExistence type="predicted"/>
<gene>
    <name evidence="1" type="ORF">Taro_029855</name>
</gene>
<dbReference type="Proteomes" id="UP000652761">
    <property type="component" value="Unassembled WGS sequence"/>
</dbReference>